<gene>
    <name evidence="1" type="ORF">A2304_00155</name>
</gene>
<dbReference type="Proteomes" id="UP000176501">
    <property type="component" value="Unassembled WGS sequence"/>
</dbReference>
<accession>A0A1F7W654</accession>
<dbReference type="EMBL" id="MGFE01000021">
    <property type="protein sequence ID" value="OGL98249.1"/>
    <property type="molecule type" value="Genomic_DNA"/>
</dbReference>
<protein>
    <submittedName>
        <fullName evidence="1">Uncharacterized protein</fullName>
    </submittedName>
</protein>
<reference evidence="1 2" key="1">
    <citation type="journal article" date="2016" name="Nat. Commun.">
        <title>Thousands of microbial genomes shed light on interconnected biogeochemical processes in an aquifer system.</title>
        <authorList>
            <person name="Anantharaman K."/>
            <person name="Brown C.T."/>
            <person name="Hug L.A."/>
            <person name="Sharon I."/>
            <person name="Castelle C.J."/>
            <person name="Probst A.J."/>
            <person name="Thomas B.C."/>
            <person name="Singh A."/>
            <person name="Wilkins M.J."/>
            <person name="Karaoz U."/>
            <person name="Brodie E.L."/>
            <person name="Williams K.H."/>
            <person name="Hubbard S.S."/>
            <person name="Banfield J.F."/>
        </authorList>
    </citation>
    <scope>NUCLEOTIDE SEQUENCE [LARGE SCALE GENOMIC DNA]</scope>
</reference>
<name>A0A1F7W654_9BACT</name>
<evidence type="ECO:0000313" key="1">
    <source>
        <dbReference type="EMBL" id="OGL98249.1"/>
    </source>
</evidence>
<proteinExistence type="predicted"/>
<dbReference type="AlphaFoldDB" id="A0A1F7W654"/>
<evidence type="ECO:0000313" key="2">
    <source>
        <dbReference type="Proteomes" id="UP000176501"/>
    </source>
</evidence>
<organism evidence="1 2">
    <name type="scientific">Candidatus Uhrbacteria bacterium RIFOXYB2_FULL_57_15</name>
    <dbReference type="NCBI Taxonomy" id="1802422"/>
    <lineage>
        <taxon>Bacteria</taxon>
        <taxon>Candidatus Uhriibacteriota</taxon>
    </lineage>
</organism>
<sequence>MLDFSKYIPDSVRRWTAPRPEKQKPHAEHKPKPVSVAEFVRMDGTEGDRRTRLIKTSEEQIGESTVRERFTIQADIGIDDEGGRAFEAVGDRTAQFNTKDRIIYFEDTHIENELRGSGLGTDSYKAFIEYANRRARELDLKAGRETQEPWTVTTAPENPITRHQFEKFFRAENMGFLMVGTLRTLEEIETEERLEAARKRIEEITGRKAA</sequence>
<comment type="caution">
    <text evidence="1">The sequence shown here is derived from an EMBL/GenBank/DDBJ whole genome shotgun (WGS) entry which is preliminary data.</text>
</comment>